<organism evidence="2 3">
    <name type="scientific">Shewanella sedimentimangrovi</name>
    <dbReference type="NCBI Taxonomy" id="2814293"/>
    <lineage>
        <taxon>Bacteria</taxon>
        <taxon>Pseudomonadati</taxon>
        <taxon>Pseudomonadota</taxon>
        <taxon>Gammaproteobacteria</taxon>
        <taxon>Alteromonadales</taxon>
        <taxon>Shewanellaceae</taxon>
        <taxon>Shewanella</taxon>
    </lineage>
</organism>
<dbReference type="PANTHER" id="PTHR35811">
    <property type="entry name" value="SLR1870 PROTEIN"/>
    <property type="match status" value="1"/>
</dbReference>
<dbReference type="Gene3D" id="3.40.50.1010">
    <property type="entry name" value="5'-nuclease"/>
    <property type="match status" value="1"/>
</dbReference>
<dbReference type="Pfam" id="PF01936">
    <property type="entry name" value="NYN"/>
    <property type="match status" value="1"/>
</dbReference>
<name>A0ABX7QYW5_9GAMM</name>
<keyword evidence="3" id="KW-1185">Reference proteome</keyword>
<gene>
    <name evidence="2" type="ORF">JYB85_15870</name>
</gene>
<reference evidence="2 3" key="1">
    <citation type="submission" date="2021-03" db="EMBL/GenBank/DDBJ databases">
        <title>Novel species identification of genus Shewanella.</title>
        <authorList>
            <person name="Liu G."/>
            <person name="Zhang Q."/>
        </authorList>
    </citation>
    <scope>NUCLEOTIDE SEQUENCE [LARGE SCALE GENOMIC DNA]</scope>
    <source>
        <strain evidence="2 3">FJAT-52962</strain>
    </source>
</reference>
<dbReference type="InterPro" id="IPR041966">
    <property type="entry name" value="LOTUS-like"/>
</dbReference>
<evidence type="ECO:0000313" key="3">
    <source>
        <dbReference type="Proteomes" id="UP000663207"/>
    </source>
</evidence>
<accession>A0ABX7QYW5</accession>
<dbReference type="InterPro" id="IPR025605">
    <property type="entry name" value="OST-HTH/LOTUS_dom"/>
</dbReference>
<dbReference type="RefSeq" id="WP_207380064.1">
    <property type="nucleotide sequence ID" value="NZ_CP071502.1"/>
</dbReference>
<dbReference type="Proteomes" id="UP000663207">
    <property type="component" value="Chromosome"/>
</dbReference>
<dbReference type="CDD" id="cd11297">
    <property type="entry name" value="PIN_LabA-like_N_1"/>
    <property type="match status" value="1"/>
</dbReference>
<dbReference type="PANTHER" id="PTHR35811:SF1">
    <property type="entry name" value="HTH OST-TYPE DOMAIN-CONTAINING PROTEIN"/>
    <property type="match status" value="1"/>
</dbReference>
<dbReference type="Pfam" id="PF12872">
    <property type="entry name" value="OST-HTH"/>
    <property type="match status" value="1"/>
</dbReference>
<proteinExistence type="predicted"/>
<protein>
    <submittedName>
        <fullName evidence="2">NYN domain-containing protein</fullName>
    </submittedName>
</protein>
<feature type="domain" description="HTH OST-type" evidence="1">
    <location>
        <begin position="195"/>
        <end position="268"/>
    </location>
</feature>
<evidence type="ECO:0000259" key="1">
    <source>
        <dbReference type="PROSITE" id="PS51644"/>
    </source>
</evidence>
<dbReference type="EMBL" id="CP071502">
    <property type="protein sequence ID" value="QSX36734.1"/>
    <property type="molecule type" value="Genomic_DNA"/>
</dbReference>
<dbReference type="PROSITE" id="PS51644">
    <property type="entry name" value="HTH_OST"/>
    <property type="match status" value="1"/>
</dbReference>
<dbReference type="InterPro" id="IPR021139">
    <property type="entry name" value="NYN"/>
</dbReference>
<dbReference type="CDD" id="cd10146">
    <property type="entry name" value="LabA_like_C"/>
    <property type="match status" value="1"/>
</dbReference>
<sequence length="275" mass="30385">MRDKEKIAVFIDADNAPAKKFDVVLAELAKHGVISIRKAYGNWKSPGLKQWEDILHEYAIQPIQQFDLTKGKNATDIALVIDAMDILYTKDIDIICLISSDCDFTPLVTRALADGKTVFGFGERKAPSAFVNSCSRFLYLDAEPVSVSEPEEIDAIPDTTLQAEPAVVPTAQDSPTKAAQAQPKPAAQQKCNLKSDTKLINLLRQAIEATEEGHGWAQLGAIGSHISNQSSFDQRNYGFKKLVDLFAAIDLFEIRKPNKTLVLVRDIKRTKKNGK</sequence>
<evidence type="ECO:0000313" key="2">
    <source>
        <dbReference type="EMBL" id="QSX36734.1"/>
    </source>
</evidence>
<dbReference type="Gene3D" id="3.30.420.610">
    <property type="entry name" value="LOTUS domain-like"/>
    <property type="match status" value="1"/>
</dbReference>